<dbReference type="PATRIC" id="fig|1191523.3.peg.895"/>
<organism evidence="13 14">
    <name type="scientific">Melioribacter roseus (strain DSM 23840 / JCM 17771 / VKM B-2668 / P3M-2)</name>
    <dbReference type="NCBI Taxonomy" id="1191523"/>
    <lineage>
        <taxon>Bacteria</taxon>
        <taxon>Pseudomonadati</taxon>
        <taxon>Ignavibacteriota</taxon>
        <taxon>Ignavibacteria</taxon>
        <taxon>Ignavibacteriales</taxon>
        <taxon>Melioribacteraceae</taxon>
        <taxon>Melioribacter</taxon>
    </lineage>
</organism>
<dbReference type="OrthoDB" id="9806995at2"/>
<evidence type="ECO:0000256" key="7">
    <source>
        <dbReference type="ARBA" id="ARBA00022840"/>
    </source>
</evidence>
<keyword evidence="5" id="KW-0547">Nucleotide-binding</keyword>
<dbReference type="STRING" id="1191523.MROS_0848"/>
<dbReference type="PANTHER" id="PTHR43065">
    <property type="entry name" value="SENSOR HISTIDINE KINASE"/>
    <property type="match status" value="1"/>
</dbReference>
<keyword evidence="10" id="KW-1133">Transmembrane helix</keyword>
<dbReference type="EC" id="2.7.13.3" evidence="2"/>
<dbReference type="InterPro" id="IPR003594">
    <property type="entry name" value="HATPase_dom"/>
</dbReference>
<evidence type="ECO:0000256" key="5">
    <source>
        <dbReference type="ARBA" id="ARBA00022741"/>
    </source>
</evidence>
<keyword evidence="7" id="KW-0067">ATP-binding</keyword>
<dbReference type="GO" id="GO:0005524">
    <property type="term" value="F:ATP binding"/>
    <property type="evidence" value="ECO:0007669"/>
    <property type="project" value="UniProtKB-KW"/>
</dbReference>
<dbReference type="InterPro" id="IPR035965">
    <property type="entry name" value="PAS-like_dom_sf"/>
</dbReference>
<evidence type="ECO:0000256" key="2">
    <source>
        <dbReference type="ARBA" id="ARBA00012438"/>
    </source>
</evidence>
<evidence type="ECO:0000256" key="1">
    <source>
        <dbReference type="ARBA" id="ARBA00000085"/>
    </source>
</evidence>
<dbReference type="SUPFAM" id="SSF55874">
    <property type="entry name" value="ATPase domain of HSP90 chaperone/DNA topoisomerase II/histidine kinase"/>
    <property type="match status" value="1"/>
</dbReference>
<dbReference type="InterPro" id="IPR036097">
    <property type="entry name" value="HisK_dim/P_sf"/>
</dbReference>
<dbReference type="SUPFAM" id="SSF47384">
    <property type="entry name" value="Homodimeric domain of signal transducing histidine kinase"/>
    <property type="match status" value="1"/>
</dbReference>
<evidence type="ECO:0000256" key="6">
    <source>
        <dbReference type="ARBA" id="ARBA00022777"/>
    </source>
</evidence>
<dbReference type="Pfam" id="PF00989">
    <property type="entry name" value="PAS"/>
    <property type="match status" value="1"/>
</dbReference>
<dbReference type="KEGG" id="mro:MROS_0848"/>
<dbReference type="HOGENOM" id="CLU_000445_114_39_10"/>
<keyword evidence="6 13" id="KW-0418">Kinase</keyword>
<dbReference type="InterPro" id="IPR005467">
    <property type="entry name" value="His_kinase_dom"/>
</dbReference>
<keyword evidence="3" id="KW-0597">Phosphoprotein</keyword>
<dbReference type="Pfam" id="PF02518">
    <property type="entry name" value="HATPase_c"/>
    <property type="match status" value="1"/>
</dbReference>
<dbReference type="Gene3D" id="3.30.565.10">
    <property type="entry name" value="Histidine kinase-like ATPase, C-terminal domain"/>
    <property type="match status" value="1"/>
</dbReference>
<keyword evidence="14" id="KW-1185">Reference proteome</keyword>
<dbReference type="eggNOG" id="COG4191">
    <property type="taxonomic scope" value="Bacteria"/>
</dbReference>
<evidence type="ECO:0000256" key="3">
    <source>
        <dbReference type="ARBA" id="ARBA00022553"/>
    </source>
</evidence>
<dbReference type="PROSITE" id="PS50112">
    <property type="entry name" value="PAS"/>
    <property type="match status" value="1"/>
</dbReference>
<dbReference type="CDD" id="cd00082">
    <property type="entry name" value="HisKA"/>
    <property type="match status" value="1"/>
</dbReference>
<sequence>MNLAVMLNIIARLLFFESDINVFLLILLIVAGVLGVAYALRVKTINELNRKLEDTVREKTAELMNLNSRLEIMNAAIDAEKEYFRVTFESIEDGVIALDLEGNVILVNKAAENILGIEEEDIKNYQLVALFESMLEDNDKAKSKYFDVSDFDEFISMKNVQMIINAKDQKRKILQVNSSEIKEHDAVQGVVFIFKDKTELVAIENQLAVSQKMESIGQLAAGIAHEINTPLQYVSDNVNFLDHSFYYVMEYTALLKKTLDELDPPESVKKNIEDKEKEYDLEYLKEEVPNALEQTHIGIQRVSRIVLSMKDFAHPGTKEKSYYDLNHGIEVTANITRNKWKYIADLELELDPKLPNVYCSLDQINQVILNMILNSVDAIDEKIKAGLYEKGTIRIKTENREKDVEIVIWDDGIGIKEENMHRVFDPFYTTKEVGKGTGQGLAICHDIIVNKHKGRILINSRYKEGTKFIIRLPNSEGAF</sequence>
<dbReference type="SMART" id="SM00091">
    <property type="entry name" value="PAS"/>
    <property type="match status" value="1"/>
</dbReference>
<dbReference type="PROSITE" id="PS50109">
    <property type="entry name" value="HIS_KIN"/>
    <property type="match status" value="1"/>
</dbReference>
<accession>I6ZPV7</accession>
<name>I6ZPV7_MELRP</name>
<dbReference type="SUPFAM" id="SSF55785">
    <property type="entry name" value="PYP-like sensor domain (PAS domain)"/>
    <property type="match status" value="1"/>
</dbReference>
<evidence type="ECO:0000259" key="11">
    <source>
        <dbReference type="PROSITE" id="PS50109"/>
    </source>
</evidence>
<proteinExistence type="predicted"/>
<dbReference type="Proteomes" id="UP000009011">
    <property type="component" value="Chromosome"/>
</dbReference>
<dbReference type="InterPro" id="IPR036890">
    <property type="entry name" value="HATPase_C_sf"/>
</dbReference>
<feature type="domain" description="PAS" evidence="12">
    <location>
        <begin position="80"/>
        <end position="138"/>
    </location>
</feature>
<evidence type="ECO:0000256" key="9">
    <source>
        <dbReference type="SAM" id="Coils"/>
    </source>
</evidence>
<feature type="domain" description="Histidine kinase" evidence="11">
    <location>
        <begin position="222"/>
        <end position="476"/>
    </location>
</feature>
<comment type="catalytic activity">
    <reaction evidence="1">
        <text>ATP + protein L-histidine = ADP + protein N-phospho-L-histidine.</text>
        <dbReference type="EC" id="2.7.13.3"/>
    </reaction>
</comment>
<evidence type="ECO:0000256" key="4">
    <source>
        <dbReference type="ARBA" id="ARBA00022679"/>
    </source>
</evidence>
<feature type="transmembrane region" description="Helical" evidence="10">
    <location>
        <begin position="20"/>
        <end position="40"/>
    </location>
</feature>
<dbReference type="CDD" id="cd00130">
    <property type="entry name" value="PAS"/>
    <property type="match status" value="1"/>
</dbReference>
<dbReference type="NCBIfam" id="TIGR00229">
    <property type="entry name" value="sensory_box"/>
    <property type="match status" value="1"/>
</dbReference>
<dbReference type="EMBL" id="CP003557">
    <property type="protein sequence ID" value="AFN74089.1"/>
    <property type="molecule type" value="Genomic_DNA"/>
</dbReference>
<keyword evidence="10" id="KW-0812">Transmembrane</keyword>
<dbReference type="InterPro" id="IPR013767">
    <property type="entry name" value="PAS_fold"/>
</dbReference>
<dbReference type="Gene3D" id="1.10.287.130">
    <property type="match status" value="1"/>
</dbReference>
<keyword evidence="9" id="KW-0175">Coiled coil</keyword>
<keyword evidence="10" id="KW-0472">Membrane</keyword>
<evidence type="ECO:0000256" key="8">
    <source>
        <dbReference type="ARBA" id="ARBA00023012"/>
    </source>
</evidence>
<dbReference type="PRINTS" id="PR00344">
    <property type="entry name" value="BCTRLSENSOR"/>
</dbReference>
<keyword evidence="8" id="KW-0902">Two-component regulatory system</keyword>
<dbReference type="InterPro" id="IPR000014">
    <property type="entry name" value="PAS"/>
</dbReference>
<dbReference type="Gene3D" id="3.30.450.20">
    <property type="entry name" value="PAS domain"/>
    <property type="match status" value="1"/>
</dbReference>
<dbReference type="RefSeq" id="WP_014855525.1">
    <property type="nucleotide sequence ID" value="NC_018178.1"/>
</dbReference>
<evidence type="ECO:0000313" key="14">
    <source>
        <dbReference type="Proteomes" id="UP000009011"/>
    </source>
</evidence>
<reference evidence="13 14" key="1">
    <citation type="journal article" date="2013" name="PLoS ONE">
        <title>Genomic analysis of Melioribacter roseus, facultatively anaerobic organotrophic bacterium representing a novel deep lineage within Bacteriodetes/Chlorobi group.</title>
        <authorList>
            <person name="Kadnikov V.V."/>
            <person name="Mardanov A.V."/>
            <person name="Podosokorskaya O.A."/>
            <person name="Gavrilov S.N."/>
            <person name="Kublanov I.V."/>
            <person name="Beletsky A.V."/>
            <person name="Bonch-Osmolovskaya E.A."/>
            <person name="Ravin N.V."/>
        </authorList>
    </citation>
    <scope>NUCLEOTIDE SEQUENCE [LARGE SCALE GENOMIC DNA]</scope>
    <source>
        <strain evidence="14">JCM 17771 / P3M-2</strain>
    </source>
</reference>
<dbReference type="PANTHER" id="PTHR43065:SF46">
    <property type="entry name" value="C4-DICARBOXYLATE TRANSPORT SENSOR PROTEIN DCTB"/>
    <property type="match status" value="1"/>
</dbReference>
<feature type="coiled-coil region" evidence="9">
    <location>
        <begin position="42"/>
        <end position="76"/>
    </location>
</feature>
<evidence type="ECO:0000256" key="10">
    <source>
        <dbReference type="SAM" id="Phobius"/>
    </source>
</evidence>
<dbReference type="InterPro" id="IPR003661">
    <property type="entry name" value="HisK_dim/P_dom"/>
</dbReference>
<dbReference type="GO" id="GO:0000155">
    <property type="term" value="F:phosphorelay sensor kinase activity"/>
    <property type="evidence" value="ECO:0007669"/>
    <property type="project" value="InterPro"/>
</dbReference>
<evidence type="ECO:0000313" key="13">
    <source>
        <dbReference type="EMBL" id="AFN74089.1"/>
    </source>
</evidence>
<dbReference type="SMART" id="SM00387">
    <property type="entry name" value="HATPase_c"/>
    <property type="match status" value="1"/>
</dbReference>
<protein>
    <recommendedName>
        <fullName evidence="2">histidine kinase</fullName>
        <ecNumber evidence="2">2.7.13.3</ecNumber>
    </recommendedName>
</protein>
<keyword evidence="4" id="KW-0808">Transferase</keyword>
<dbReference type="AlphaFoldDB" id="I6ZPV7"/>
<dbReference type="GO" id="GO:0006355">
    <property type="term" value="P:regulation of DNA-templated transcription"/>
    <property type="evidence" value="ECO:0007669"/>
    <property type="project" value="InterPro"/>
</dbReference>
<gene>
    <name evidence="13" type="ordered locus">MROS_0848</name>
</gene>
<evidence type="ECO:0000259" key="12">
    <source>
        <dbReference type="PROSITE" id="PS50112"/>
    </source>
</evidence>
<dbReference type="InterPro" id="IPR004358">
    <property type="entry name" value="Sig_transdc_His_kin-like_C"/>
</dbReference>